<dbReference type="SUPFAM" id="SSF88659">
    <property type="entry name" value="Sigma3 and sigma4 domains of RNA polymerase sigma factors"/>
    <property type="match status" value="1"/>
</dbReference>
<dbReference type="STRING" id="370438.PTH_2161"/>
<dbReference type="KEGG" id="pth:PTH_2161"/>
<dbReference type="HOGENOM" id="CLU_1487713_0_0_9"/>
<sequence>MYPKVRREAIRQFNKYGLKNKISLEDFESHFLECVYVEADAYKGNEPYLRCWRAKVKDKVVDLLRHHQAKSRWGYAEVPLDKSVEASGTVTQAGNLIPDHQTAFEDDVVFETDIKKLLAGYQATANERYAKVIEMVNQGRTNREIAREFGADEYTPAVRKLVQRAKQDFRKYYDKHFAQAC</sequence>
<keyword evidence="2" id="KW-1185">Reference proteome</keyword>
<reference evidence="2" key="1">
    <citation type="journal article" date="2008" name="Genome Res.">
        <title>The genome of Pelotomaculum thermopropionicum reveals niche-associated evolution in anaerobic microbiota.</title>
        <authorList>
            <person name="Kosaka T."/>
            <person name="Kato S."/>
            <person name="Shimoyama T."/>
            <person name="Ishii S."/>
            <person name="Abe T."/>
            <person name="Watanabe K."/>
        </authorList>
    </citation>
    <scope>NUCLEOTIDE SEQUENCE [LARGE SCALE GENOMIC DNA]</scope>
    <source>
        <strain evidence="2">DSM 13744 / JCM 10971 / SI</strain>
    </source>
</reference>
<dbReference type="InterPro" id="IPR013324">
    <property type="entry name" value="RNA_pol_sigma_r3/r4-like"/>
</dbReference>
<evidence type="ECO:0000313" key="2">
    <source>
        <dbReference type="Proteomes" id="UP000006556"/>
    </source>
</evidence>
<organism evidence="1 2">
    <name type="scientific">Pelotomaculum thermopropionicum (strain DSM 13744 / JCM 10971 / SI)</name>
    <dbReference type="NCBI Taxonomy" id="370438"/>
    <lineage>
        <taxon>Bacteria</taxon>
        <taxon>Bacillati</taxon>
        <taxon>Bacillota</taxon>
        <taxon>Clostridia</taxon>
        <taxon>Eubacteriales</taxon>
        <taxon>Desulfotomaculaceae</taxon>
        <taxon>Pelotomaculum</taxon>
    </lineage>
</organism>
<protein>
    <submittedName>
        <fullName evidence="1">Uncharacterized protein</fullName>
    </submittedName>
</protein>
<dbReference type="eggNOG" id="ENOG503090T">
    <property type="taxonomic scope" value="Bacteria"/>
</dbReference>
<name>A5D078_PELTS</name>
<dbReference type="AlphaFoldDB" id="A5D078"/>
<gene>
    <name evidence="1" type="ordered locus">PTH_2161</name>
</gene>
<dbReference type="EMBL" id="AP009389">
    <property type="protein sequence ID" value="BAF60342.1"/>
    <property type="molecule type" value="Genomic_DNA"/>
</dbReference>
<dbReference type="Proteomes" id="UP000006556">
    <property type="component" value="Chromosome"/>
</dbReference>
<proteinExistence type="predicted"/>
<accession>A5D078</accession>
<evidence type="ECO:0000313" key="1">
    <source>
        <dbReference type="EMBL" id="BAF60342.1"/>
    </source>
</evidence>